<evidence type="ECO:0000256" key="1">
    <source>
        <dbReference type="SAM" id="Phobius"/>
    </source>
</evidence>
<dbReference type="AlphaFoldDB" id="A0A8T0TUP4"/>
<evidence type="ECO:0000313" key="3">
    <source>
        <dbReference type="Proteomes" id="UP000823388"/>
    </source>
</evidence>
<comment type="caution">
    <text evidence="2">The sequence shown here is derived from an EMBL/GenBank/DDBJ whole genome shotgun (WGS) entry which is preliminary data.</text>
</comment>
<dbReference type="EMBL" id="CM029042">
    <property type="protein sequence ID" value="KAG2615691.1"/>
    <property type="molecule type" value="Genomic_DNA"/>
</dbReference>
<keyword evidence="3" id="KW-1185">Reference proteome</keyword>
<organism evidence="2 3">
    <name type="scientific">Panicum virgatum</name>
    <name type="common">Blackwell switchgrass</name>
    <dbReference type="NCBI Taxonomy" id="38727"/>
    <lineage>
        <taxon>Eukaryota</taxon>
        <taxon>Viridiplantae</taxon>
        <taxon>Streptophyta</taxon>
        <taxon>Embryophyta</taxon>
        <taxon>Tracheophyta</taxon>
        <taxon>Spermatophyta</taxon>
        <taxon>Magnoliopsida</taxon>
        <taxon>Liliopsida</taxon>
        <taxon>Poales</taxon>
        <taxon>Poaceae</taxon>
        <taxon>PACMAD clade</taxon>
        <taxon>Panicoideae</taxon>
        <taxon>Panicodae</taxon>
        <taxon>Paniceae</taxon>
        <taxon>Panicinae</taxon>
        <taxon>Panicum</taxon>
        <taxon>Panicum sect. Hiantes</taxon>
    </lineage>
</organism>
<proteinExistence type="predicted"/>
<name>A0A8T0TUP4_PANVG</name>
<evidence type="ECO:0000313" key="2">
    <source>
        <dbReference type="EMBL" id="KAG2615691.1"/>
    </source>
</evidence>
<sequence length="70" mass="8304">MFVLCYKLWFIINVCVVNILCELHYLVPTSYFMRLLESKYYYVFYTDNEVKNLRPGISTADSAINFACSR</sequence>
<gene>
    <name evidence="2" type="ORF">PVAP13_3NG042690</name>
</gene>
<reference evidence="2" key="1">
    <citation type="submission" date="2020-05" db="EMBL/GenBank/DDBJ databases">
        <title>WGS assembly of Panicum virgatum.</title>
        <authorList>
            <person name="Lovell J.T."/>
            <person name="Jenkins J."/>
            <person name="Shu S."/>
            <person name="Juenger T.E."/>
            <person name="Schmutz J."/>
        </authorList>
    </citation>
    <scope>NUCLEOTIDE SEQUENCE</scope>
    <source>
        <strain evidence="2">AP13</strain>
    </source>
</reference>
<keyword evidence="1" id="KW-0812">Transmembrane</keyword>
<keyword evidence="1" id="KW-1133">Transmembrane helix</keyword>
<dbReference type="Proteomes" id="UP000823388">
    <property type="component" value="Chromosome 3N"/>
</dbReference>
<accession>A0A8T0TUP4</accession>
<feature type="transmembrane region" description="Helical" evidence="1">
    <location>
        <begin position="6"/>
        <end position="27"/>
    </location>
</feature>
<protein>
    <submittedName>
        <fullName evidence="2">Uncharacterized protein</fullName>
    </submittedName>
</protein>
<keyword evidence="1" id="KW-0472">Membrane</keyword>